<dbReference type="Proteomes" id="UP000189777">
    <property type="component" value="Unassembled WGS sequence"/>
</dbReference>
<evidence type="ECO:0008006" key="3">
    <source>
        <dbReference type="Google" id="ProtNLM"/>
    </source>
</evidence>
<sequence length="204" mass="22399">MAAWHGDRVLLDARTLRGLADGTVTHTYRRWSVVRVRPGSTMRTRVGVVEVTALDLIALEDVDDPDAGGAGFRSGAAARSWIEKRGEGELYRVGLRLAGPDPRVALREDGDLDAAAVDKIRARLARMDRAAPEPWTRAYLELVAARPAVVARTLAEGLGMERDPFKIRVRRLKELGLTESLDVGYRLSPRGRAYLAATEADRAT</sequence>
<evidence type="ECO:0000313" key="2">
    <source>
        <dbReference type="Proteomes" id="UP000189777"/>
    </source>
</evidence>
<proteinExistence type="predicted"/>
<dbReference type="AlphaFoldDB" id="A0A1T5JF77"/>
<dbReference type="EMBL" id="FUZQ01000002">
    <property type="protein sequence ID" value="SKC50131.1"/>
    <property type="molecule type" value="Genomic_DNA"/>
</dbReference>
<name>A0A1T5JF77_9MICO</name>
<keyword evidence="2" id="KW-1185">Reference proteome</keyword>
<evidence type="ECO:0000313" key="1">
    <source>
        <dbReference type="EMBL" id="SKC50131.1"/>
    </source>
</evidence>
<dbReference type="STRING" id="526729.SAMN04324258_1323"/>
<gene>
    <name evidence="1" type="ORF">SAMN04324258_1323</name>
</gene>
<organism evidence="1 2">
    <name type="scientific">Krasilnikoviella flava</name>
    <dbReference type="NCBI Taxonomy" id="526729"/>
    <lineage>
        <taxon>Bacteria</taxon>
        <taxon>Bacillati</taxon>
        <taxon>Actinomycetota</taxon>
        <taxon>Actinomycetes</taxon>
        <taxon>Micrococcales</taxon>
        <taxon>Promicromonosporaceae</taxon>
        <taxon>Krasilnikoviella</taxon>
    </lineage>
</organism>
<protein>
    <recommendedName>
        <fullName evidence="3">ASCH domain-containing protein</fullName>
    </recommendedName>
</protein>
<reference evidence="1 2" key="1">
    <citation type="submission" date="2017-02" db="EMBL/GenBank/DDBJ databases">
        <authorList>
            <person name="Peterson S.W."/>
        </authorList>
    </citation>
    <scope>NUCLEOTIDE SEQUENCE [LARGE SCALE GENOMIC DNA]</scope>
    <source>
        <strain evidence="1 2">DSM 21481</strain>
    </source>
</reference>
<accession>A0A1T5JF77</accession>